<organism evidence="1 2">
    <name type="scientific">Salipiger bermudensis (strain DSM 26914 / JCM 13377 / KCTC 12554 / HTCC2601)</name>
    <name type="common">Pelagibaca bermudensis</name>
    <dbReference type="NCBI Taxonomy" id="314265"/>
    <lineage>
        <taxon>Bacteria</taxon>
        <taxon>Pseudomonadati</taxon>
        <taxon>Pseudomonadota</taxon>
        <taxon>Alphaproteobacteria</taxon>
        <taxon>Rhodobacterales</taxon>
        <taxon>Roseobacteraceae</taxon>
        <taxon>Salipiger</taxon>
    </lineage>
</organism>
<reference evidence="1 2" key="1">
    <citation type="journal article" date="2010" name="J. Bacteriol.">
        <title>Genome sequences of Pelagibaca bermudensis HTCC2601T and Maritimibacter alkaliphilus HTCC2654T, the type strains of two marine Roseobacter genera.</title>
        <authorList>
            <person name="Thrash J.C."/>
            <person name="Cho J.C."/>
            <person name="Ferriera S."/>
            <person name="Johnson J."/>
            <person name="Vergin K.L."/>
            <person name="Giovannoni S.J."/>
        </authorList>
    </citation>
    <scope>NUCLEOTIDE SEQUENCE [LARGE SCALE GENOMIC DNA]</scope>
    <source>
        <strain evidence="2">DSM 26914 / JCM 13377 / KCTC 12554 / HTCC2601</strain>
    </source>
</reference>
<protein>
    <submittedName>
        <fullName evidence="1">Uncharacterized protein</fullName>
    </submittedName>
</protein>
<gene>
    <name evidence="1" type="ORF">R2601_12493</name>
</gene>
<comment type="caution">
    <text evidence="1">The sequence shown here is derived from an EMBL/GenBank/DDBJ whole genome shotgun (WGS) entry which is preliminary data.</text>
</comment>
<evidence type="ECO:0000313" key="1">
    <source>
        <dbReference type="EMBL" id="EAU44992.1"/>
    </source>
</evidence>
<dbReference type="AlphaFoldDB" id="Q0FL79"/>
<name>Q0FL79_SALBH</name>
<dbReference type="Proteomes" id="UP000006230">
    <property type="component" value="Unassembled WGS sequence"/>
</dbReference>
<proteinExistence type="predicted"/>
<dbReference type="HOGENOM" id="CLU_3293862_0_0_5"/>
<dbReference type="EMBL" id="AATQ01000034">
    <property type="protein sequence ID" value="EAU44992.1"/>
    <property type="molecule type" value="Genomic_DNA"/>
</dbReference>
<accession>Q0FL79</accession>
<sequence>MCGLLVALVALLMHPDGEAERKALEWAALSAFSAENFALR</sequence>
<keyword evidence="2" id="KW-1185">Reference proteome</keyword>
<evidence type="ECO:0000313" key="2">
    <source>
        <dbReference type="Proteomes" id="UP000006230"/>
    </source>
</evidence>